<dbReference type="SUPFAM" id="SSF51735">
    <property type="entry name" value="NAD(P)-binding Rossmann-fold domains"/>
    <property type="match status" value="1"/>
</dbReference>
<accession>A0A849L4L0</accession>
<dbReference type="PIRSF" id="PIRSF001439">
    <property type="entry name" value="CryM"/>
    <property type="match status" value="1"/>
</dbReference>
<dbReference type="Gene3D" id="3.40.50.720">
    <property type="entry name" value="NAD(P)-binding Rossmann-like Domain"/>
    <property type="match status" value="1"/>
</dbReference>
<reference evidence="1 2" key="1">
    <citation type="submission" date="2020-05" db="EMBL/GenBank/DDBJ databases">
        <title>Gimesia benthica sp. nov., a novel planctomycete isolated from a deep-sea water sample of the Northwest Indian Ocean.</title>
        <authorList>
            <person name="Wang J."/>
            <person name="Ruan C."/>
            <person name="Song L."/>
            <person name="Zhu Y."/>
            <person name="Li A."/>
            <person name="Zheng X."/>
            <person name="Wang L."/>
            <person name="Lu Z."/>
            <person name="Huang Y."/>
            <person name="Du W."/>
            <person name="Zhou Y."/>
            <person name="Huang L."/>
            <person name="Dai X."/>
        </authorList>
    </citation>
    <scope>NUCLEOTIDE SEQUENCE [LARGE SCALE GENOMIC DNA]</scope>
    <source>
        <strain evidence="1 2">YYQ-30</strain>
    </source>
</reference>
<dbReference type="GO" id="GO:0005737">
    <property type="term" value="C:cytoplasm"/>
    <property type="evidence" value="ECO:0007669"/>
    <property type="project" value="TreeGrafter"/>
</dbReference>
<evidence type="ECO:0000313" key="1">
    <source>
        <dbReference type="EMBL" id="NNU81140.1"/>
    </source>
</evidence>
<name>A0A849L4L0_9RHOB</name>
<dbReference type="PANTHER" id="PTHR13812">
    <property type="entry name" value="KETIMINE REDUCTASE MU-CRYSTALLIN"/>
    <property type="match status" value="1"/>
</dbReference>
<protein>
    <submittedName>
        <fullName evidence="1">Ornithine cyclodeaminase family protein</fullName>
    </submittedName>
</protein>
<organism evidence="1 2">
    <name type="scientific">Halovulum dunhuangense</name>
    <dbReference type="NCBI Taxonomy" id="1505036"/>
    <lineage>
        <taxon>Bacteria</taxon>
        <taxon>Pseudomonadati</taxon>
        <taxon>Pseudomonadota</taxon>
        <taxon>Alphaproteobacteria</taxon>
        <taxon>Rhodobacterales</taxon>
        <taxon>Paracoccaceae</taxon>
        <taxon>Halovulum</taxon>
    </lineage>
</organism>
<dbReference type="Proteomes" id="UP000572377">
    <property type="component" value="Unassembled WGS sequence"/>
</dbReference>
<dbReference type="NCBIfam" id="NF045643">
    <property type="entry name" value="ImmsucRedBhcD"/>
    <property type="match status" value="1"/>
</dbReference>
<keyword evidence="2" id="KW-1185">Reference proteome</keyword>
<dbReference type="AlphaFoldDB" id="A0A849L4L0"/>
<comment type="caution">
    <text evidence="1">The sequence shown here is derived from an EMBL/GenBank/DDBJ whole genome shotgun (WGS) entry which is preliminary data.</text>
</comment>
<dbReference type="InterPro" id="IPR036291">
    <property type="entry name" value="NAD(P)-bd_dom_sf"/>
</dbReference>
<dbReference type="PANTHER" id="PTHR13812:SF19">
    <property type="entry name" value="KETIMINE REDUCTASE MU-CRYSTALLIN"/>
    <property type="match status" value="1"/>
</dbReference>
<dbReference type="InterPro" id="IPR023401">
    <property type="entry name" value="ODC_N"/>
</dbReference>
<proteinExistence type="predicted"/>
<dbReference type="Pfam" id="PF02423">
    <property type="entry name" value="OCD_Mu_crystall"/>
    <property type="match status" value="1"/>
</dbReference>
<evidence type="ECO:0000313" key="2">
    <source>
        <dbReference type="Proteomes" id="UP000572377"/>
    </source>
</evidence>
<dbReference type="InterPro" id="IPR003462">
    <property type="entry name" value="ODC_Mu_crystall"/>
</dbReference>
<dbReference type="InterPro" id="IPR054860">
    <property type="entry name" value="BhcD-like"/>
</dbReference>
<dbReference type="EMBL" id="JABFBC010000002">
    <property type="protein sequence ID" value="NNU81140.1"/>
    <property type="molecule type" value="Genomic_DNA"/>
</dbReference>
<dbReference type="Gene3D" id="3.30.1780.10">
    <property type="entry name" value="ornithine cyclodeaminase, domain 1"/>
    <property type="match status" value="1"/>
</dbReference>
<gene>
    <name evidence="1" type="ORF">HMH01_11910</name>
</gene>
<dbReference type="RefSeq" id="WP_171325831.1">
    <property type="nucleotide sequence ID" value="NZ_JABFBC010000002.1"/>
</dbReference>
<sequence>MHIVPEARIAELVTAEAAFTAVESVFAAMASGAAYNFPVVREALGHEDALYGFKGGFDRSGGALGLKAGGYWPHNLERRGLINHQSTVFLFDPDTGRPTAMVGGNLLTALRTAAASSVSIRHLARPDARVLGIIGAGHQSHFQLRAAAAQRPFDKVIAWNYHPEMLPRLGETATALGLPFEAVSLERLGAEADVIITITSAFSPSLMDAHVRPGTHLACMGTDTRGKQEVEATLLARATVFTDEIAQSTSLGEAQHAIAQGLITQDAITPIGAVINGTHAGRTSEGQITLFDGTGVGLQDLAVAQAAVAAAIAQGIAIEVSV</sequence>